<proteinExistence type="predicted"/>
<evidence type="ECO:0000313" key="2">
    <source>
        <dbReference type="Proteomes" id="UP000037460"/>
    </source>
</evidence>
<dbReference type="Proteomes" id="UP000037460">
    <property type="component" value="Unassembled WGS sequence"/>
</dbReference>
<name>A0A0M0LQZ7_9EUKA</name>
<comment type="caution">
    <text evidence="1">The sequence shown here is derived from an EMBL/GenBank/DDBJ whole genome shotgun (WGS) entry which is preliminary data.</text>
</comment>
<sequence>MSSSPSAAAIALTSSAVRDCSICACLLFTSAASAAARSAPRYLAKCKAASSGVAKLPRQIALPSSRICTRYLSLSLRTPLKPVSLPDDVISSSPSAAAAAQASSAVSGCGPSPLASAASAAARSAPTCLAYHKAASSGVAKAPR</sequence>
<organism evidence="1 2">
    <name type="scientific">Chrysochromulina tobinii</name>
    <dbReference type="NCBI Taxonomy" id="1460289"/>
    <lineage>
        <taxon>Eukaryota</taxon>
        <taxon>Haptista</taxon>
        <taxon>Haptophyta</taxon>
        <taxon>Prymnesiophyceae</taxon>
        <taxon>Prymnesiales</taxon>
        <taxon>Chrysochromulinaceae</taxon>
        <taxon>Chrysochromulina</taxon>
    </lineage>
</organism>
<evidence type="ECO:0000313" key="1">
    <source>
        <dbReference type="EMBL" id="KOO53465.1"/>
    </source>
</evidence>
<accession>A0A0M0LQZ7</accession>
<protein>
    <submittedName>
        <fullName evidence="1">Uncharacterized protein</fullName>
    </submittedName>
</protein>
<keyword evidence="2" id="KW-1185">Reference proteome</keyword>
<dbReference type="EMBL" id="JWZX01000217">
    <property type="protein sequence ID" value="KOO53465.1"/>
    <property type="molecule type" value="Genomic_DNA"/>
</dbReference>
<gene>
    <name evidence="1" type="ORF">Ctob_012820</name>
</gene>
<reference evidence="2" key="1">
    <citation type="journal article" date="2015" name="PLoS Genet.">
        <title>Genome Sequence and Transcriptome Analyses of Chrysochromulina tobin: Metabolic Tools for Enhanced Algal Fitness in the Prominent Order Prymnesiales (Haptophyceae).</title>
        <authorList>
            <person name="Hovde B.T."/>
            <person name="Deodato C.R."/>
            <person name="Hunsperger H.M."/>
            <person name="Ryken S.A."/>
            <person name="Yost W."/>
            <person name="Jha R.K."/>
            <person name="Patterson J."/>
            <person name="Monnat R.J. Jr."/>
            <person name="Barlow S.B."/>
            <person name="Starkenburg S.R."/>
            <person name="Cattolico R.A."/>
        </authorList>
    </citation>
    <scope>NUCLEOTIDE SEQUENCE</scope>
    <source>
        <strain evidence="2">CCMP291</strain>
    </source>
</reference>
<dbReference type="AlphaFoldDB" id="A0A0M0LQZ7"/>